<feature type="region of interest" description="Disordered" evidence="9">
    <location>
        <begin position="307"/>
        <end position="346"/>
    </location>
</feature>
<keyword evidence="3" id="KW-0479">Metal-binding</keyword>
<sequence>MPQSHSKRNTTLAFFTSYERSLLKTAWGTQKAKLNRDSFLPFGSCQLCLLPSRDPVACSNGDLFCRECIIANLLAQRKEITRLEKDLERRVEDEQDQKLLQEAEEQERAVQDFERVQMGAENRGRKRAAEDATAEEDQRATKKKFELVEEELLKGVKDERIRMRTAIDADKKAAAKHNPSFWIPSALPTSETVSTKDSKPPKLQPLCPCSSEEKPHNISLKTLTAIKFRTEKDENTKQEKQTCPSCRKALSNSTKAVLAVPCGHVLCKPCCEKFMKPTSAPDPHNPDLEHGILRCYVCDEDLTSPSQIKNGEKEKSKKKSKKDKTGVKPGLVELNSDGTGFAGGGKSEVERKGVAFQC</sequence>
<evidence type="ECO:0000256" key="5">
    <source>
        <dbReference type="ARBA" id="ARBA00022833"/>
    </source>
</evidence>
<dbReference type="GO" id="GO:0061630">
    <property type="term" value="F:ubiquitin protein ligase activity"/>
    <property type="evidence" value="ECO:0007669"/>
    <property type="project" value="InterPro"/>
</dbReference>
<evidence type="ECO:0000256" key="8">
    <source>
        <dbReference type="PROSITE-ProRule" id="PRU00175"/>
    </source>
</evidence>
<evidence type="ECO:0000256" key="1">
    <source>
        <dbReference type="ARBA" id="ARBA00004123"/>
    </source>
</evidence>
<dbReference type="FunFam" id="3.30.40.10:FF:000673">
    <property type="entry name" value="RING finger domain protein, putative"/>
    <property type="match status" value="1"/>
</dbReference>
<dbReference type="Gene3D" id="3.30.40.10">
    <property type="entry name" value="Zinc/RING finger domain, C3HC4 (zinc finger)"/>
    <property type="match status" value="2"/>
</dbReference>
<dbReference type="InterPro" id="IPR031790">
    <property type="entry name" value="Znf-NOSIP"/>
</dbReference>
<dbReference type="OrthoDB" id="116827at2759"/>
<keyword evidence="6 7" id="KW-0539">Nucleus</keyword>
<evidence type="ECO:0000256" key="9">
    <source>
        <dbReference type="SAM" id="MobiDB-lite"/>
    </source>
</evidence>
<dbReference type="Pfam" id="PF13445">
    <property type="entry name" value="zf-RING_UBOX"/>
    <property type="match status" value="1"/>
</dbReference>
<keyword evidence="5" id="KW-0862">Zinc</keyword>
<proteinExistence type="inferred from homology"/>
<protein>
    <recommendedName>
        <fullName evidence="10">RING-type domain-containing protein</fullName>
    </recommendedName>
</protein>
<feature type="region of interest" description="Disordered" evidence="9">
    <location>
        <begin position="190"/>
        <end position="210"/>
    </location>
</feature>
<keyword evidence="4 8" id="KW-0863">Zinc-finger</keyword>
<comment type="subcellular location">
    <subcellularLocation>
        <location evidence="1 7">Nucleus</location>
    </subcellularLocation>
</comment>
<dbReference type="Proteomes" id="UP000799302">
    <property type="component" value="Unassembled WGS sequence"/>
</dbReference>
<dbReference type="Pfam" id="PF15906">
    <property type="entry name" value="zf-NOSIP"/>
    <property type="match status" value="1"/>
</dbReference>
<dbReference type="InterPro" id="IPR027370">
    <property type="entry name" value="Znf-RING_euk"/>
</dbReference>
<accession>A0A6A6UTL4</accession>
<dbReference type="PIRSF" id="PIRSF023577">
    <property type="entry name" value="ENOS_interacting"/>
    <property type="match status" value="1"/>
</dbReference>
<dbReference type="GO" id="GO:0008270">
    <property type="term" value="F:zinc ion binding"/>
    <property type="evidence" value="ECO:0007669"/>
    <property type="project" value="UniProtKB-KW"/>
</dbReference>
<dbReference type="InterPro" id="IPR013083">
    <property type="entry name" value="Znf_RING/FYVE/PHD"/>
</dbReference>
<organism evidence="11 12">
    <name type="scientific">Microthyrium microscopicum</name>
    <dbReference type="NCBI Taxonomy" id="703497"/>
    <lineage>
        <taxon>Eukaryota</taxon>
        <taxon>Fungi</taxon>
        <taxon>Dikarya</taxon>
        <taxon>Ascomycota</taxon>
        <taxon>Pezizomycotina</taxon>
        <taxon>Dothideomycetes</taxon>
        <taxon>Dothideomycetes incertae sedis</taxon>
        <taxon>Microthyriales</taxon>
        <taxon>Microthyriaceae</taxon>
        <taxon>Microthyrium</taxon>
    </lineage>
</organism>
<keyword evidence="12" id="KW-1185">Reference proteome</keyword>
<dbReference type="InterPro" id="IPR001841">
    <property type="entry name" value="Znf_RING"/>
</dbReference>
<dbReference type="PROSITE" id="PS50089">
    <property type="entry name" value="ZF_RING_2"/>
    <property type="match status" value="1"/>
</dbReference>
<evidence type="ECO:0000256" key="2">
    <source>
        <dbReference type="ARBA" id="ARBA00008126"/>
    </source>
</evidence>
<name>A0A6A6UTL4_9PEZI</name>
<evidence type="ECO:0000313" key="11">
    <source>
        <dbReference type="EMBL" id="KAF2674274.1"/>
    </source>
</evidence>
<dbReference type="SUPFAM" id="SSF57850">
    <property type="entry name" value="RING/U-box"/>
    <property type="match status" value="1"/>
</dbReference>
<evidence type="ECO:0000259" key="10">
    <source>
        <dbReference type="PROSITE" id="PS50089"/>
    </source>
</evidence>
<evidence type="ECO:0000256" key="4">
    <source>
        <dbReference type="ARBA" id="ARBA00022771"/>
    </source>
</evidence>
<comment type="similarity">
    <text evidence="2 7">Belongs to the NOSIP family.</text>
</comment>
<evidence type="ECO:0000256" key="6">
    <source>
        <dbReference type="ARBA" id="ARBA00023242"/>
    </source>
</evidence>
<evidence type="ECO:0000256" key="7">
    <source>
        <dbReference type="PIRNR" id="PIRNR023577"/>
    </source>
</evidence>
<evidence type="ECO:0000256" key="3">
    <source>
        <dbReference type="ARBA" id="ARBA00022723"/>
    </source>
</evidence>
<dbReference type="PANTHER" id="PTHR13063">
    <property type="entry name" value="ENOS INTERACTING PROTEIN"/>
    <property type="match status" value="1"/>
</dbReference>
<gene>
    <name evidence="11" type="ORF">BT63DRAFT_6251</name>
</gene>
<reference evidence="11" key="1">
    <citation type="journal article" date="2020" name="Stud. Mycol.">
        <title>101 Dothideomycetes genomes: a test case for predicting lifestyles and emergence of pathogens.</title>
        <authorList>
            <person name="Haridas S."/>
            <person name="Albert R."/>
            <person name="Binder M."/>
            <person name="Bloem J."/>
            <person name="Labutti K."/>
            <person name="Salamov A."/>
            <person name="Andreopoulos B."/>
            <person name="Baker S."/>
            <person name="Barry K."/>
            <person name="Bills G."/>
            <person name="Bluhm B."/>
            <person name="Cannon C."/>
            <person name="Castanera R."/>
            <person name="Culley D."/>
            <person name="Daum C."/>
            <person name="Ezra D."/>
            <person name="Gonzalez J."/>
            <person name="Henrissat B."/>
            <person name="Kuo A."/>
            <person name="Liang C."/>
            <person name="Lipzen A."/>
            <person name="Lutzoni F."/>
            <person name="Magnuson J."/>
            <person name="Mondo S."/>
            <person name="Nolan M."/>
            <person name="Ohm R."/>
            <person name="Pangilinan J."/>
            <person name="Park H.-J."/>
            <person name="Ramirez L."/>
            <person name="Alfaro M."/>
            <person name="Sun H."/>
            <person name="Tritt A."/>
            <person name="Yoshinaga Y."/>
            <person name="Zwiers L.-H."/>
            <person name="Turgeon B."/>
            <person name="Goodwin S."/>
            <person name="Spatafora J."/>
            <person name="Crous P."/>
            <person name="Grigoriev I."/>
        </authorList>
    </citation>
    <scope>NUCLEOTIDE SEQUENCE</scope>
    <source>
        <strain evidence="11">CBS 115976</strain>
    </source>
</reference>
<feature type="region of interest" description="Disordered" evidence="9">
    <location>
        <begin position="118"/>
        <end position="139"/>
    </location>
</feature>
<dbReference type="EMBL" id="MU004230">
    <property type="protein sequence ID" value="KAF2674274.1"/>
    <property type="molecule type" value="Genomic_DNA"/>
</dbReference>
<dbReference type="InterPro" id="IPR016818">
    <property type="entry name" value="NOSIP"/>
</dbReference>
<dbReference type="GO" id="GO:0005634">
    <property type="term" value="C:nucleus"/>
    <property type="evidence" value="ECO:0007669"/>
    <property type="project" value="UniProtKB-SubCell"/>
</dbReference>
<evidence type="ECO:0000313" key="12">
    <source>
        <dbReference type="Proteomes" id="UP000799302"/>
    </source>
</evidence>
<feature type="domain" description="RING-type" evidence="10">
    <location>
        <begin position="243"/>
        <end position="299"/>
    </location>
</feature>
<dbReference type="AlphaFoldDB" id="A0A6A6UTL4"/>
<dbReference type="PANTHER" id="PTHR13063:SF10">
    <property type="entry name" value="NITRIC OXIDE SYNTHASE-INTERACTING PROTEIN"/>
    <property type="match status" value="1"/>
</dbReference>